<dbReference type="Gene3D" id="3.40.1190.10">
    <property type="entry name" value="Mur-like, catalytic domain"/>
    <property type="match status" value="1"/>
</dbReference>
<dbReference type="GO" id="GO:0005737">
    <property type="term" value="C:cytoplasm"/>
    <property type="evidence" value="ECO:0007669"/>
    <property type="project" value="TreeGrafter"/>
</dbReference>
<comment type="caution">
    <text evidence="12">The sequence shown here is derived from an EMBL/GenBank/DDBJ whole genome shotgun (WGS) entry which is preliminary data.</text>
</comment>
<dbReference type="PANTHER" id="PTHR11136:SF0">
    <property type="entry name" value="DIHYDROFOLATE SYNTHETASE-RELATED"/>
    <property type="match status" value="1"/>
</dbReference>
<comment type="cofactor">
    <cofactor evidence="1">
        <name>Mg(2+)</name>
        <dbReference type="ChEBI" id="CHEBI:18420"/>
    </cofactor>
</comment>
<evidence type="ECO:0000256" key="7">
    <source>
        <dbReference type="ARBA" id="ARBA00022840"/>
    </source>
</evidence>
<evidence type="ECO:0000259" key="11">
    <source>
        <dbReference type="Pfam" id="PF08245"/>
    </source>
</evidence>
<evidence type="ECO:0000259" key="10">
    <source>
        <dbReference type="Pfam" id="PF02875"/>
    </source>
</evidence>
<dbReference type="FunFam" id="3.40.1190.10:FF:000011">
    <property type="entry name" value="Folylpolyglutamate synthase/dihydrofolate synthase"/>
    <property type="match status" value="1"/>
</dbReference>
<evidence type="ECO:0000313" key="12">
    <source>
        <dbReference type="EMBL" id="MPL92573.1"/>
    </source>
</evidence>
<evidence type="ECO:0000256" key="1">
    <source>
        <dbReference type="ARBA" id="ARBA00001946"/>
    </source>
</evidence>
<evidence type="ECO:0000256" key="8">
    <source>
        <dbReference type="ARBA" id="ARBA00022842"/>
    </source>
</evidence>
<dbReference type="InterPro" id="IPR036565">
    <property type="entry name" value="Mur-like_cat_sf"/>
</dbReference>
<feature type="domain" description="Mur ligase C-terminal" evidence="10">
    <location>
        <begin position="298"/>
        <end position="415"/>
    </location>
</feature>
<dbReference type="Pfam" id="PF02875">
    <property type="entry name" value="Mur_ligase_C"/>
    <property type="match status" value="1"/>
</dbReference>
<protein>
    <recommendedName>
        <fullName evidence="3">tetrahydrofolate synthase</fullName>
        <ecNumber evidence="3">6.3.2.17</ecNumber>
    </recommendedName>
</protein>
<evidence type="ECO:0000256" key="9">
    <source>
        <dbReference type="ARBA" id="ARBA00047493"/>
    </source>
</evidence>
<keyword evidence="5" id="KW-0479">Metal-binding</keyword>
<gene>
    <name evidence="12" type="primary">fpgS_7</name>
    <name evidence="12" type="ORF">SDC9_38682</name>
</gene>
<evidence type="ECO:0000256" key="2">
    <source>
        <dbReference type="ARBA" id="ARBA00008276"/>
    </source>
</evidence>
<proteinExistence type="inferred from homology"/>
<dbReference type="InterPro" id="IPR036615">
    <property type="entry name" value="Mur_ligase_C_dom_sf"/>
</dbReference>
<dbReference type="Pfam" id="PF08245">
    <property type="entry name" value="Mur_ligase_M"/>
    <property type="match status" value="1"/>
</dbReference>
<dbReference type="AlphaFoldDB" id="A0A644VQ61"/>
<name>A0A644VQ61_9ZZZZ</name>
<accession>A0A644VQ61</accession>
<sequence>MNYQETLQYLYNRLPVFHLVGSTAYKPGLENTSRLMAHLDNPHRKFRSVHIAGTNGKGSVSHYMAAILQEAGYQVGLYTSPHLVDFGERIRINGQMIEEQYVIQFIQKHIDIIEVIQPSFFELTMAMAFSYFADKQVDIAVVEVGLGGRLDSTNIISPELSIITNIGFDHVEFLGDSLPQIAAEKAGIIKPGVPVVIGESLPETKPVFVLKSIEMQSDIIFAEDDDIPVLTRYEQDKMILNYQKKEYTSGLSGIYQLKNLSTVFSAIKILNNRIEFKISDVALKKGIENICQLTGLRGRWELLSSKPRIVADTGHNVQGVQVIVNQLKYQHYKTLRIIIGMVNDKDISGVLKLLPVDAVYYFTQAQVKRALPANELKAKAINYNLSGKSFGVVKDAVNKAILDADADDLILITGSNFIVGEALPLFPLNNQLPAI</sequence>
<dbReference type="SUPFAM" id="SSF53623">
    <property type="entry name" value="MurD-like peptide ligases, catalytic domain"/>
    <property type="match status" value="1"/>
</dbReference>
<dbReference type="GO" id="GO:0008841">
    <property type="term" value="F:dihydrofolate synthase activity"/>
    <property type="evidence" value="ECO:0007669"/>
    <property type="project" value="TreeGrafter"/>
</dbReference>
<dbReference type="InterPro" id="IPR004101">
    <property type="entry name" value="Mur_ligase_C"/>
</dbReference>
<reference evidence="12" key="1">
    <citation type="submission" date="2019-08" db="EMBL/GenBank/DDBJ databases">
        <authorList>
            <person name="Kucharzyk K."/>
            <person name="Murdoch R.W."/>
            <person name="Higgins S."/>
            <person name="Loffler F."/>
        </authorList>
    </citation>
    <scope>NUCLEOTIDE SEQUENCE</scope>
</reference>
<keyword evidence="4 12" id="KW-0436">Ligase</keyword>
<dbReference type="SUPFAM" id="SSF53244">
    <property type="entry name" value="MurD-like peptide ligases, peptide-binding domain"/>
    <property type="match status" value="1"/>
</dbReference>
<dbReference type="Gene3D" id="3.90.190.20">
    <property type="entry name" value="Mur ligase, C-terminal domain"/>
    <property type="match status" value="1"/>
</dbReference>
<dbReference type="NCBIfam" id="TIGR01499">
    <property type="entry name" value="folC"/>
    <property type="match status" value="1"/>
</dbReference>
<dbReference type="PIRSF" id="PIRSF001563">
    <property type="entry name" value="Folylpolyglu_synth"/>
    <property type="match status" value="1"/>
</dbReference>
<evidence type="ECO:0000256" key="3">
    <source>
        <dbReference type="ARBA" id="ARBA00013025"/>
    </source>
</evidence>
<feature type="domain" description="Mur ligase central" evidence="11">
    <location>
        <begin position="51"/>
        <end position="193"/>
    </location>
</feature>
<comment type="similarity">
    <text evidence="2">Belongs to the folylpolyglutamate synthase family.</text>
</comment>
<dbReference type="GO" id="GO:0046872">
    <property type="term" value="F:metal ion binding"/>
    <property type="evidence" value="ECO:0007669"/>
    <property type="project" value="UniProtKB-KW"/>
</dbReference>
<dbReference type="GO" id="GO:0005524">
    <property type="term" value="F:ATP binding"/>
    <property type="evidence" value="ECO:0007669"/>
    <property type="project" value="UniProtKB-KW"/>
</dbReference>
<organism evidence="12">
    <name type="scientific">bioreactor metagenome</name>
    <dbReference type="NCBI Taxonomy" id="1076179"/>
    <lineage>
        <taxon>unclassified sequences</taxon>
        <taxon>metagenomes</taxon>
        <taxon>ecological metagenomes</taxon>
    </lineage>
</organism>
<evidence type="ECO:0000256" key="6">
    <source>
        <dbReference type="ARBA" id="ARBA00022741"/>
    </source>
</evidence>
<dbReference type="EC" id="6.3.2.17" evidence="3"/>
<dbReference type="InterPro" id="IPR001645">
    <property type="entry name" value="Folylpolyglutamate_synth"/>
</dbReference>
<dbReference type="EMBL" id="VSSQ01000362">
    <property type="protein sequence ID" value="MPL92573.1"/>
    <property type="molecule type" value="Genomic_DNA"/>
</dbReference>
<evidence type="ECO:0000256" key="5">
    <source>
        <dbReference type="ARBA" id="ARBA00022723"/>
    </source>
</evidence>
<dbReference type="InterPro" id="IPR013221">
    <property type="entry name" value="Mur_ligase_cen"/>
</dbReference>
<dbReference type="InterPro" id="IPR018109">
    <property type="entry name" value="Folylpolyglutamate_synth_CS"/>
</dbReference>
<keyword evidence="7" id="KW-0067">ATP-binding</keyword>
<comment type="catalytic activity">
    <reaction evidence="9">
        <text>(6S)-5,6,7,8-tetrahydrofolyl-(gamma-L-Glu)(n) + L-glutamate + ATP = (6S)-5,6,7,8-tetrahydrofolyl-(gamma-L-Glu)(n+1) + ADP + phosphate + H(+)</text>
        <dbReference type="Rhea" id="RHEA:10580"/>
        <dbReference type="Rhea" id="RHEA-COMP:14738"/>
        <dbReference type="Rhea" id="RHEA-COMP:14740"/>
        <dbReference type="ChEBI" id="CHEBI:15378"/>
        <dbReference type="ChEBI" id="CHEBI:29985"/>
        <dbReference type="ChEBI" id="CHEBI:30616"/>
        <dbReference type="ChEBI" id="CHEBI:43474"/>
        <dbReference type="ChEBI" id="CHEBI:141005"/>
        <dbReference type="ChEBI" id="CHEBI:456216"/>
        <dbReference type="EC" id="6.3.2.17"/>
    </reaction>
</comment>
<dbReference type="GO" id="GO:0004326">
    <property type="term" value="F:tetrahydrofolylpolyglutamate synthase activity"/>
    <property type="evidence" value="ECO:0007669"/>
    <property type="project" value="UniProtKB-EC"/>
</dbReference>
<keyword evidence="8" id="KW-0460">Magnesium</keyword>
<dbReference type="PROSITE" id="PS01012">
    <property type="entry name" value="FOLYLPOLYGLU_SYNT_2"/>
    <property type="match status" value="1"/>
</dbReference>
<keyword evidence="6" id="KW-0547">Nucleotide-binding</keyword>
<dbReference type="PANTHER" id="PTHR11136">
    <property type="entry name" value="FOLYLPOLYGLUTAMATE SYNTHASE-RELATED"/>
    <property type="match status" value="1"/>
</dbReference>
<evidence type="ECO:0000256" key="4">
    <source>
        <dbReference type="ARBA" id="ARBA00022598"/>
    </source>
</evidence>